<feature type="non-terminal residue" evidence="2">
    <location>
        <position position="1"/>
    </location>
</feature>
<name>X1MFK6_9ZZZZ</name>
<proteinExistence type="predicted"/>
<sequence>YKPFEGKSEIAVFHYRLSKWDIKRKFIVVRTPKESINPQLNIFSSEEYEYKILVTNISGDPKKLVYFYRKRGNAENYIKEQKYDLNIGKLITDSFWANQAIFQFTILCYNMLVWFKNIFIGKSELKTTIRTFRERFLLIPAELIKRSRQFILKLPRDFIYKEKMKSIELKLA</sequence>
<organism evidence="2">
    <name type="scientific">marine sediment metagenome</name>
    <dbReference type="NCBI Taxonomy" id="412755"/>
    <lineage>
        <taxon>unclassified sequences</taxon>
        <taxon>metagenomes</taxon>
        <taxon>ecological metagenomes</taxon>
    </lineage>
</organism>
<evidence type="ECO:0000259" key="1">
    <source>
        <dbReference type="Pfam" id="PF13701"/>
    </source>
</evidence>
<evidence type="ECO:0000313" key="2">
    <source>
        <dbReference type="EMBL" id="GAI05154.1"/>
    </source>
</evidence>
<gene>
    <name evidence="2" type="ORF">S06H3_19329</name>
</gene>
<dbReference type="InterPro" id="IPR025668">
    <property type="entry name" value="Tnp_DDE_dom"/>
</dbReference>
<dbReference type="Pfam" id="PF13701">
    <property type="entry name" value="DDE_Tnp_1_4"/>
    <property type="match status" value="1"/>
</dbReference>
<accession>X1MFK6</accession>
<dbReference type="EMBL" id="BARV01009885">
    <property type="protein sequence ID" value="GAI05154.1"/>
    <property type="molecule type" value="Genomic_DNA"/>
</dbReference>
<dbReference type="AlphaFoldDB" id="X1MFK6"/>
<reference evidence="2" key="1">
    <citation type="journal article" date="2014" name="Front. Microbiol.">
        <title>High frequency of phylogenetically diverse reductive dehalogenase-homologous genes in deep subseafloor sedimentary metagenomes.</title>
        <authorList>
            <person name="Kawai M."/>
            <person name="Futagami T."/>
            <person name="Toyoda A."/>
            <person name="Takaki Y."/>
            <person name="Nishi S."/>
            <person name="Hori S."/>
            <person name="Arai W."/>
            <person name="Tsubouchi T."/>
            <person name="Morono Y."/>
            <person name="Uchiyama I."/>
            <person name="Ito T."/>
            <person name="Fujiyama A."/>
            <person name="Inagaki F."/>
            <person name="Takami H."/>
        </authorList>
    </citation>
    <scope>NUCLEOTIDE SEQUENCE</scope>
    <source>
        <strain evidence="2">Expedition CK06-06</strain>
    </source>
</reference>
<protein>
    <recommendedName>
        <fullName evidence="1">Transposase DDE domain-containing protein</fullName>
    </recommendedName>
</protein>
<feature type="domain" description="Transposase DDE" evidence="1">
    <location>
        <begin position="11"/>
        <end position="168"/>
    </location>
</feature>
<comment type="caution">
    <text evidence="2">The sequence shown here is derived from an EMBL/GenBank/DDBJ whole genome shotgun (WGS) entry which is preliminary data.</text>
</comment>